<accession>G0N6S9</accession>
<keyword evidence="2" id="KW-1185">Reference proteome</keyword>
<dbReference type="Proteomes" id="UP000008068">
    <property type="component" value="Unassembled WGS sequence"/>
</dbReference>
<proteinExistence type="predicted"/>
<sequence length="139" mass="14700">MTKLETVWTRITKKFGLLLITAILSFPEILPPGSSYGTSTALTIQSVLPAQSLVNNLSTEQSISSLILHQTVLQQQQQNSLQALLGGQTTTQPPVDVLSMIRLQQQAAALAAALQAAGVQLPVAAQPAPAPVSLPRLHC</sequence>
<evidence type="ECO:0000313" key="2">
    <source>
        <dbReference type="Proteomes" id="UP000008068"/>
    </source>
</evidence>
<gene>
    <name evidence="1" type="ORF">CAEBREN_21995</name>
</gene>
<protein>
    <submittedName>
        <fullName evidence="1">Uncharacterized protein</fullName>
    </submittedName>
</protein>
<organism evidence="2">
    <name type="scientific">Caenorhabditis brenneri</name>
    <name type="common">Nematode worm</name>
    <dbReference type="NCBI Taxonomy" id="135651"/>
    <lineage>
        <taxon>Eukaryota</taxon>
        <taxon>Metazoa</taxon>
        <taxon>Ecdysozoa</taxon>
        <taxon>Nematoda</taxon>
        <taxon>Chromadorea</taxon>
        <taxon>Rhabditida</taxon>
        <taxon>Rhabditina</taxon>
        <taxon>Rhabditomorpha</taxon>
        <taxon>Rhabditoidea</taxon>
        <taxon>Rhabditidae</taxon>
        <taxon>Peloderinae</taxon>
        <taxon>Caenorhabditis</taxon>
    </lineage>
</organism>
<dbReference type="AlphaFoldDB" id="G0N6S9"/>
<name>G0N6S9_CAEBE</name>
<dbReference type="EMBL" id="GL379845">
    <property type="protein sequence ID" value="EGT53970.1"/>
    <property type="molecule type" value="Genomic_DNA"/>
</dbReference>
<dbReference type="STRING" id="135651.G0N6S9"/>
<dbReference type="HOGENOM" id="CLU_1846902_0_0_1"/>
<reference evidence="2" key="1">
    <citation type="submission" date="2011-07" db="EMBL/GenBank/DDBJ databases">
        <authorList>
            <consortium name="Caenorhabditis brenneri Sequencing and Analysis Consortium"/>
            <person name="Wilson R.K."/>
        </authorList>
    </citation>
    <scope>NUCLEOTIDE SEQUENCE [LARGE SCALE GENOMIC DNA]</scope>
    <source>
        <strain evidence="2">PB2801</strain>
    </source>
</reference>
<dbReference type="InParanoid" id="G0N6S9"/>
<evidence type="ECO:0000313" key="1">
    <source>
        <dbReference type="EMBL" id="EGT53970.1"/>
    </source>
</evidence>